<proteinExistence type="predicted"/>
<reference evidence="1" key="2">
    <citation type="submission" date="2020-08" db="EMBL/GenBank/DDBJ databases">
        <title>Plant Genome Project.</title>
        <authorList>
            <person name="Zhang R.-G."/>
        </authorList>
    </citation>
    <scope>NUCLEOTIDE SEQUENCE</scope>
    <source>
        <strain evidence="1">Huo1</strain>
        <tissue evidence="1">Leaf</tissue>
    </source>
</reference>
<gene>
    <name evidence="1" type="ORF">SASPL_127333</name>
</gene>
<organism evidence="1">
    <name type="scientific">Salvia splendens</name>
    <name type="common">Scarlet sage</name>
    <dbReference type="NCBI Taxonomy" id="180675"/>
    <lineage>
        <taxon>Eukaryota</taxon>
        <taxon>Viridiplantae</taxon>
        <taxon>Streptophyta</taxon>
        <taxon>Embryophyta</taxon>
        <taxon>Tracheophyta</taxon>
        <taxon>Spermatophyta</taxon>
        <taxon>Magnoliopsida</taxon>
        <taxon>eudicotyledons</taxon>
        <taxon>Gunneridae</taxon>
        <taxon>Pentapetalae</taxon>
        <taxon>asterids</taxon>
        <taxon>lamiids</taxon>
        <taxon>Lamiales</taxon>
        <taxon>Lamiaceae</taxon>
        <taxon>Nepetoideae</taxon>
        <taxon>Mentheae</taxon>
        <taxon>Salviinae</taxon>
        <taxon>Salvia</taxon>
        <taxon>Salvia subgen. Calosphace</taxon>
        <taxon>core Calosphace</taxon>
    </lineage>
</organism>
<dbReference type="AlphaFoldDB" id="A0A8X8X918"/>
<keyword evidence="2" id="KW-1185">Reference proteome</keyword>
<evidence type="ECO:0000313" key="1">
    <source>
        <dbReference type="EMBL" id="KAG6409296.1"/>
    </source>
</evidence>
<protein>
    <submittedName>
        <fullName evidence="1">Uncharacterized protein</fullName>
    </submittedName>
</protein>
<comment type="caution">
    <text evidence="1">The sequence shown here is derived from an EMBL/GenBank/DDBJ whole genome shotgun (WGS) entry which is preliminary data.</text>
</comment>
<sequence length="138" mass="14994">MNTQSAQRNSMKKNHLRLGLSIHVHIHTHNYPNTRQGVGKYNPGAPYALVAYVAGIRHRDFAAPRLKACRCTTNAQRPVGVAAYMRVSVAASRRRADAAVRASNLGAIKFCNNRVHLVQGLILVDFGLRSGVGGSHGL</sequence>
<dbReference type="EMBL" id="PNBA02000010">
    <property type="protein sequence ID" value="KAG6409296.1"/>
    <property type="molecule type" value="Genomic_DNA"/>
</dbReference>
<reference evidence="1" key="1">
    <citation type="submission" date="2018-01" db="EMBL/GenBank/DDBJ databases">
        <authorList>
            <person name="Mao J.F."/>
        </authorList>
    </citation>
    <scope>NUCLEOTIDE SEQUENCE</scope>
    <source>
        <strain evidence="1">Huo1</strain>
        <tissue evidence="1">Leaf</tissue>
    </source>
</reference>
<dbReference type="Proteomes" id="UP000298416">
    <property type="component" value="Unassembled WGS sequence"/>
</dbReference>
<accession>A0A8X8X918</accession>
<name>A0A8X8X918_SALSN</name>
<evidence type="ECO:0000313" key="2">
    <source>
        <dbReference type="Proteomes" id="UP000298416"/>
    </source>
</evidence>